<protein>
    <submittedName>
        <fullName evidence="1">Uncharacterized protein</fullName>
    </submittedName>
</protein>
<keyword evidence="2" id="KW-1185">Reference proteome</keyword>
<name>A0A8X6HFF1_TRICU</name>
<accession>A0A8X6HFF1</accession>
<organism evidence="1 2">
    <name type="scientific">Trichonephila clavata</name>
    <name type="common">Joro spider</name>
    <name type="synonym">Nephila clavata</name>
    <dbReference type="NCBI Taxonomy" id="2740835"/>
    <lineage>
        <taxon>Eukaryota</taxon>
        <taxon>Metazoa</taxon>
        <taxon>Ecdysozoa</taxon>
        <taxon>Arthropoda</taxon>
        <taxon>Chelicerata</taxon>
        <taxon>Arachnida</taxon>
        <taxon>Araneae</taxon>
        <taxon>Araneomorphae</taxon>
        <taxon>Entelegynae</taxon>
        <taxon>Araneoidea</taxon>
        <taxon>Nephilidae</taxon>
        <taxon>Trichonephila</taxon>
    </lineage>
</organism>
<dbReference type="Proteomes" id="UP000887116">
    <property type="component" value="Unassembled WGS sequence"/>
</dbReference>
<sequence length="91" mass="10123">MLRHVVEIISIVSIGVKNTHAGIAIEELMYAQMLSLSLNHCSTLRSSSSIVFELVRFMGRSVVCEAGTIILVPMDLNILTVTSMEESMWMH</sequence>
<gene>
    <name evidence="1" type="ORF">TNCT_381311</name>
</gene>
<evidence type="ECO:0000313" key="1">
    <source>
        <dbReference type="EMBL" id="GFQ85584.1"/>
    </source>
</evidence>
<comment type="caution">
    <text evidence="1">The sequence shown here is derived from an EMBL/GenBank/DDBJ whole genome shotgun (WGS) entry which is preliminary data.</text>
</comment>
<reference evidence="1" key="1">
    <citation type="submission" date="2020-07" db="EMBL/GenBank/DDBJ databases">
        <title>Multicomponent nature underlies the extraordinary mechanical properties of spider dragline silk.</title>
        <authorList>
            <person name="Kono N."/>
            <person name="Nakamura H."/>
            <person name="Mori M."/>
            <person name="Yoshida Y."/>
            <person name="Ohtoshi R."/>
            <person name="Malay A.D."/>
            <person name="Moran D.A.P."/>
            <person name="Tomita M."/>
            <person name="Numata K."/>
            <person name="Arakawa K."/>
        </authorList>
    </citation>
    <scope>NUCLEOTIDE SEQUENCE</scope>
</reference>
<dbReference type="EMBL" id="BMAO01003080">
    <property type="protein sequence ID" value="GFQ85584.1"/>
    <property type="molecule type" value="Genomic_DNA"/>
</dbReference>
<dbReference type="AlphaFoldDB" id="A0A8X6HFF1"/>
<evidence type="ECO:0000313" key="2">
    <source>
        <dbReference type="Proteomes" id="UP000887116"/>
    </source>
</evidence>
<proteinExistence type="predicted"/>